<sequence>MSEQSPEFIYRLASAAEWRRARENGAVPKRDIDLKDGYFHLSTQEQALETARLHFAGVDDLVALEIPVAVVSDKLKFELAPKRGEAFPHYYGDLLAAHVVRAVRLKREGGAFSFGDPL</sequence>
<dbReference type="PANTHER" id="PTHR34129">
    <property type="entry name" value="BLR1139 PROTEIN"/>
    <property type="match status" value="1"/>
</dbReference>
<evidence type="ECO:0000313" key="2">
    <source>
        <dbReference type="Proteomes" id="UP001596116"/>
    </source>
</evidence>
<dbReference type="PANTHER" id="PTHR34129:SF1">
    <property type="entry name" value="DUF952 DOMAIN-CONTAINING PROTEIN"/>
    <property type="match status" value="1"/>
</dbReference>
<gene>
    <name evidence="1" type="ORF">ACFMB1_03080</name>
</gene>
<evidence type="ECO:0000313" key="1">
    <source>
        <dbReference type="EMBL" id="MFC6034510.1"/>
    </source>
</evidence>
<proteinExistence type="predicted"/>
<dbReference type="RefSeq" id="WP_379880165.1">
    <property type="nucleotide sequence ID" value="NZ_JBHPON010000001.1"/>
</dbReference>
<dbReference type="Gene3D" id="3.20.170.20">
    <property type="entry name" value="Protein of unknown function DUF952"/>
    <property type="match status" value="1"/>
</dbReference>
<keyword evidence="2" id="KW-1185">Reference proteome</keyword>
<name>A0ABW1KRD6_9PROT</name>
<dbReference type="InterPro" id="IPR009297">
    <property type="entry name" value="DUF952"/>
</dbReference>
<dbReference type="Pfam" id="PF06108">
    <property type="entry name" value="DUF952"/>
    <property type="match status" value="1"/>
</dbReference>
<dbReference type="Proteomes" id="UP001596116">
    <property type="component" value="Unassembled WGS sequence"/>
</dbReference>
<protein>
    <submittedName>
        <fullName evidence="1">DUF952 domain-containing protein</fullName>
    </submittedName>
</protein>
<dbReference type="EMBL" id="JBHPON010000001">
    <property type="protein sequence ID" value="MFC6034510.1"/>
    <property type="molecule type" value="Genomic_DNA"/>
</dbReference>
<accession>A0ABW1KRD6</accession>
<organism evidence="1 2">
    <name type="scientific">Hyphococcus aureus</name>
    <dbReference type="NCBI Taxonomy" id="2666033"/>
    <lineage>
        <taxon>Bacteria</taxon>
        <taxon>Pseudomonadati</taxon>
        <taxon>Pseudomonadota</taxon>
        <taxon>Alphaproteobacteria</taxon>
        <taxon>Parvularculales</taxon>
        <taxon>Parvularculaceae</taxon>
        <taxon>Hyphococcus</taxon>
    </lineage>
</organism>
<reference evidence="1 2" key="1">
    <citation type="submission" date="2024-09" db="EMBL/GenBank/DDBJ databases">
        <authorList>
            <person name="Zhang Z.-H."/>
        </authorList>
    </citation>
    <scope>NUCLEOTIDE SEQUENCE [LARGE SCALE GENOMIC DNA]</scope>
    <source>
        <strain evidence="1 2">HHTR114</strain>
    </source>
</reference>
<comment type="caution">
    <text evidence="1">The sequence shown here is derived from an EMBL/GenBank/DDBJ whole genome shotgun (WGS) entry which is preliminary data.</text>
</comment>
<dbReference type="SUPFAM" id="SSF56399">
    <property type="entry name" value="ADP-ribosylation"/>
    <property type="match status" value="1"/>
</dbReference>